<comment type="caution">
    <text evidence="2">The sequence shown here is derived from an EMBL/GenBank/DDBJ whole genome shotgun (WGS) entry which is preliminary data.</text>
</comment>
<dbReference type="OrthoDB" id="2146857at2"/>
<organism evidence="2 3">
    <name type="scientific">Caproicibacter fermentans</name>
    <dbReference type="NCBI Taxonomy" id="2576756"/>
    <lineage>
        <taxon>Bacteria</taxon>
        <taxon>Bacillati</taxon>
        <taxon>Bacillota</taxon>
        <taxon>Clostridia</taxon>
        <taxon>Eubacteriales</taxon>
        <taxon>Acutalibacteraceae</taxon>
        <taxon>Caproicibacter</taxon>
    </lineage>
</organism>
<proteinExistence type="predicted"/>
<dbReference type="RefSeq" id="WP_156991468.1">
    <property type="nucleotide sequence ID" value="NZ_VWXL01000109.1"/>
</dbReference>
<dbReference type="GO" id="GO:0006783">
    <property type="term" value="P:heme biosynthetic process"/>
    <property type="evidence" value="ECO:0007669"/>
    <property type="project" value="TreeGrafter"/>
</dbReference>
<evidence type="ECO:0000313" key="3">
    <source>
        <dbReference type="Proteomes" id="UP000469440"/>
    </source>
</evidence>
<dbReference type="InterPro" id="IPR001226">
    <property type="entry name" value="Flavodoxin_CS"/>
</dbReference>
<dbReference type="Pfam" id="PF12724">
    <property type="entry name" value="Flavodoxin_5"/>
    <property type="match status" value="1"/>
</dbReference>
<accession>A0A6N8I4T1</accession>
<dbReference type="PROSITE" id="PS00201">
    <property type="entry name" value="FLAVODOXIN"/>
    <property type="match status" value="1"/>
</dbReference>
<dbReference type="GO" id="GO:0070819">
    <property type="term" value="F:menaquinone-dependent protoporphyrinogen oxidase activity"/>
    <property type="evidence" value="ECO:0007669"/>
    <property type="project" value="TreeGrafter"/>
</dbReference>
<keyword evidence="3" id="KW-1185">Reference proteome</keyword>
<dbReference type="Proteomes" id="UP000469440">
    <property type="component" value="Unassembled WGS sequence"/>
</dbReference>
<dbReference type="GO" id="GO:0010181">
    <property type="term" value="F:FMN binding"/>
    <property type="evidence" value="ECO:0007669"/>
    <property type="project" value="InterPro"/>
</dbReference>
<evidence type="ECO:0000259" key="1">
    <source>
        <dbReference type="Pfam" id="PF12724"/>
    </source>
</evidence>
<dbReference type="Gene3D" id="3.40.50.360">
    <property type="match status" value="1"/>
</dbReference>
<dbReference type="InterPro" id="IPR026816">
    <property type="entry name" value="Flavodoxin_dom"/>
</dbReference>
<dbReference type="PANTHER" id="PTHR38030:SF2">
    <property type="entry name" value="PROTOPORPHYRINOGEN IX DEHYDROGENASE [QUINONE]"/>
    <property type="match status" value="1"/>
</dbReference>
<evidence type="ECO:0000313" key="2">
    <source>
        <dbReference type="EMBL" id="MVB13054.1"/>
    </source>
</evidence>
<dbReference type="AlphaFoldDB" id="A0A6N8I4T1"/>
<dbReference type="InterPro" id="IPR029039">
    <property type="entry name" value="Flavoprotein-like_sf"/>
</dbReference>
<name>A0A6N8I4T1_9FIRM</name>
<dbReference type="PANTHER" id="PTHR38030">
    <property type="entry name" value="PROTOPORPHYRINOGEN IX DEHYDROGENASE [MENAQUINONE]"/>
    <property type="match status" value="1"/>
</dbReference>
<dbReference type="InterPro" id="IPR052200">
    <property type="entry name" value="Protoporphyrinogen_IX_DH"/>
</dbReference>
<protein>
    <submittedName>
        <fullName evidence="2">Flavodoxin domain protein</fullName>
    </submittedName>
</protein>
<reference evidence="2 3" key="1">
    <citation type="submission" date="2019-09" db="EMBL/GenBank/DDBJ databases">
        <title>Genome sequence of Clostridium sp. EA1.</title>
        <authorList>
            <person name="Poehlein A."/>
            <person name="Bengelsdorf F.R."/>
            <person name="Daniel R."/>
        </authorList>
    </citation>
    <scope>NUCLEOTIDE SEQUENCE [LARGE SCALE GENOMIC DNA]</scope>
    <source>
        <strain evidence="2 3">EA1</strain>
    </source>
</reference>
<sequence length="184" mass="20823">MKTVVIYKSHYGSTETYAKWLAKDLGADLLQANRVKPADLQQYQIIVFGGGLYAGGVNGIALLTKNFELIKDKALYLFTVGAADVTDPENLKNIRGALEQKLPLAMRERLHIYHLRGGMRYSKMSLMHRTMMNMMVKMLRKKPENELRAEDKIMLETYGQDVDFTDQAAIAPLVADIRTNAKLQ</sequence>
<gene>
    <name evidence="2" type="ORF">CAFE_38090</name>
</gene>
<dbReference type="EMBL" id="VWXL01000109">
    <property type="protein sequence ID" value="MVB13054.1"/>
    <property type="molecule type" value="Genomic_DNA"/>
</dbReference>
<dbReference type="GO" id="GO:0009055">
    <property type="term" value="F:electron transfer activity"/>
    <property type="evidence" value="ECO:0007669"/>
    <property type="project" value="InterPro"/>
</dbReference>
<dbReference type="SUPFAM" id="SSF52218">
    <property type="entry name" value="Flavoproteins"/>
    <property type="match status" value="1"/>
</dbReference>
<feature type="domain" description="Flavodoxin" evidence="1">
    <location>
        <begin position="4"/>
        <end position="143"/>
    </location>
</feature>